<dbReference type="InterPro" id="IPR001792">
    <property type="entry name" value="Acylphosphatase-like_dom"/>
</dbReference>
<comment type="caution">
    <text evidence="8">The sequence shown here is derived from an EMBL/GenBank/DDBJ whole genome shotgun (WGS) entry which is preliminary data.</text>
</comment>
<keyword evidence="4 5" id="KW-0378">Hydrolase</keyword>
<name>A0A2M7RKL9_9BACT</name>
<evidence type="ECO:0000259" key="7">
    <source>
        <dbReference type="PROSITE" id="PS51160"/>
    </source>
</evidence>
<dbReference type="InterPro" id="IPR036046">
    <property type="entry name" value="Acylphosphatase-like_dom_sf"/>
</dbReference>
<dbReference type="PROSITE" id="PS51160">
    <property type="entry name" value="ACYLPHOSPHATASE_3"/>
    <property type="match status" value="1"/>
</dbReference>
<feature type="active site" evidence="4">
    <location>
        <position position="38"/>
    </location>
</feature>
<gene>
    <name evidence="8" type="ORF">COY66_00170</name>
</gene>
<sequence>MEKKRVLLKIYGQVQGVGFRYYTQDLARRLKLKGWVKNEIDGTVTVAAEGKTKKLEELVSWCRNGSGTAAVEKVEVQWKKFEGNLERFEIQF</sequence>
<evidence type="ECO:0000256" key="5">
    <source>
        <dbReference type="RuleBase" id="RU000553"/>
    </source>
</evidence>
<evidence type="ECO:0000256" key="2">
    <source>
        <dbReference type="ARBA" id="ARBA00012150"/>
    </source>
</evidence>
<dbReference type="AlphaFoldDB" id="A0A2M7RKL9"/>
<evidence type="ECO:0000256" key="4">
    <source>
        <dbReference type="PROSITE-ProRule" id="PRU00520"/>
    </source>
</evidence>
<dbReference type="PANTHER" id="PTHR47268:SF4">
    <property type="entry name" value="ACYLPHOSPHATASE"/>
    <property type="match status" value="1"/>
</dbReference>
<reference evidence="8 9" key="1">
    <citation type="submission" date="2017-09" db="EMBL/GenBank/DDBJ databases">
        <title>Depth-based differentiation of microbial function through sediment-hosted aquifers and enrichment of novel symbionts in the deep terrestrial subsurface.</title>
        <authorList>
            <person name="Probst A.J."/>
            <person name="Ladd B."/>
            <person name="Jarett J.K."/>
            <person name="Geller-Mcgrath D.E."/>
            <person name="Sieber C.M."/>
            <person name="Emerson J.B."/>
            <person name="Anantharaman K."/>
            <person name="Thomas B.C."/>
            <person name="Malmstrom R."/>
            <person name="Stieglmeier M."/>
            <person name="Klingl A."/>
            <person name="Woyke T."/>
            <person name="Ryan C.M."/>
            <person name="Banfield J.F."/>
        </authorList>
    </citation>
    <scope>NUCLEOTIDE SEQUENCE [LARGE SCALE GENOMIC DNA]</scope>
    <source>
        <strain evidence="8">CG_4_10_14_0_8_um_filter_42_10</strain>
    </source>
</reference>
<dbReference type="SUPFAM" id="SSF54975">
    <property type="entry name" value="Acylphosphatase/BLUF domain-like"/>
    <property type="match status" value="1"/>
</dbReference>
<dbReference type="PROSITE" id="PS00150">
    <property type="entry name" value="ACYLPHOSPHATASE_1"/>
    <property type="match status" value="1"/>
</dbReference>
<feature type="domain" description="Acylphosphatase-like" evidence="7">
    <location>
        <begin position="5"/>
        <end position="92"/>
    </location>
</feature>
<dbReference type="PANTHER" id="PTHR47268">
    <property type="entry name" value="ACYLPHOSPHATASE"/>
    <property type="match status" value="1"/>
</dbReference>
<dbReference type="GO" id="GO:0003998">
    <property type="term" value="F:acylphosphatase activity"/>
    <property type="evidence" value="ECO:0007669"/>
    <property type="project" value="UniProtKB-EC"/>
</dbReference>
<feature type="active site" evidence="4">
    <location>
        <position position="20"/>
    </location>
</feature>
<comment type="catalytic activity">
    <reaction evidence="3 4 5">
        <text>an acyl phosphate + H2O = a carboxylate + phosphate + H(+)</text>
        <dbReference type="Rhea" id="RHEA:14965"/>
        <dbReference type="ChEBI" id="CHEBI:15377"/>
        <dbReference type="ChEBI" id="CHEBI:15378"/>
        <dbReference type="ChEBI" id="CHEBI:29067"/>
        <dbReference type="ChEBI" id="CHEBI:43474"/>
        <dbReference type="ChEBI" id="CHEBI:59918"/>
        <dbReference type="EC" id="3.6.1.7"/>
    </reaction>
</comment>
<comment type="similarity">
    <text evidence="1 6">Belongs to the acylphosphatase family.</text>
</comment>
<dbReference type="Pfam" id="PF00708">
    <property type="entry name" value="Acylphosphatase"/>
    <property type="match status" value="1"/>
</dbReference>
<accession>A0A2M7RKL9</accession>
<evidence type="ECO:0000256" key="6">
    <source>
        <dbReference type="RuleBase" id="RU004168"/>
    </source>
</evidence>
<dbReference type="Proteomes" id="UP000230779">
    <property type="component" value="Unassembled WGS sequence"/>
</dbReference>
<organism evidence="8 9">
    <name type="scientific">Candidatus Kerfeldbacteria bacterium CG_4_10_14_0_8_um_filter_42_10</name>
    <dbReference type="NCBI Taxonomy" id="2014248"/>
    <lineage>
        <taxon>Bacteria</taxon>
        <taxon>Candidatus Kerfeldiibacteriota</taxon>
    </lineage>
</organism>
<evidence type="ECO:0000256" key="1">
    <source>
        <dbReference type="ARBA" id="ARBA00005614"/>
    </source>
</evidence>
<evidence type="ECO:0000313" key="8">
    <source>
        <dbReference type="EMBL" id="PIY97299.1"/>
    </source>
</evidence>
<dbReference type="PRINTS" id="PR00112">
    <property type="entry name" value="ACYLPHPHTASE"/>
</dbReference>
<protein>
    <recommendedName>
        <fullName evidence="2 4">Acylphosphatase</fullName>
        <ecNumber evidence="2 4">3.6.1.7</ecNumber>
    </recommendedName>
</protein>
<dbReference type="PROSITE" id="PS00151">
    <property type="entry name" value="ACYLPHOSPHATASE_2"/>
    <property type="match status" value="1"/>
</dbReference>
<dbReference type="EMBL" id="PFMD01000002">
    <property type="protein sequence ID" value="PIY97299.1"/>
    <property type="molecule type" value="Genomic_DNA"/>
</dbReference>
<evidence type="ECO:0000256" key="3">
    <source>
        <dbReference type="ARBA" id="ARBA00047645"/>
    </source>
</evidence>
<dbReference type="Gene3D" id="3.30.70.100">
    <property type="match status" value="1"/>
</dbReference>
<evidence type="ECO:0000313" key="9">
    <source>
        <dbReference type="Proteomes" id="UP000230779"/>
    </source>
</evidence>
<dbReference type="InterPro" id="IPR020456">
    <property type="entry name" value="Acylphosphatase"/>
</dbReference>
<dbReference type="InterPro" id="IPR017968">
    <property type="entry name" value="Acylphosphatase_CS"/>
</dbReference>
<dbReference type="EC" id="3.6.1.7" evidence="2 4"/>
<proteinExistence type="inferred from homology"/>